<feature type="region of interest" description="Disordered" evidence="13">
    <location>
        <begin position="1024"/>
        <end position="1044"/>
    </location>
</feature>
<keyword evidence="16" id="KW-1185">Reference proteome</keyword>
<feature type="domain" description="RecF/RecN/SMC N-terminal" evidence="14">
    <location>
        <begin position="94"/>
        <end position="1117"/>
    </location>
</feature>
<keyword evidence="6" id="KW-0227">DNA damage</keyword>
<evidence type="ECO:0000313" key="15">
    <source>
        <dbReference type="EMBL" id="SJL09353.1"/>
    </source>
</evidence>
<dbReference type="STRING" id="47428.A0A284RKR7"/>
<dbReference type="GO" id="GO:0003697">
    <property type="term" value="F:single-stranded DNA binding"/>
    <property type="evidence" value="ECO:0007669"/>
    <property type="project" value="TreeGrafter"/>
</dbReference>
<dbReference type="EMBL" id="FUEG01000010">
    <property type="protein sequence ID" value="SJL09353.1"/>
    <property type="molecule type" value="Genomic_DNA"/>
</dbReference>
<dbReference type="GO" id="GO:0030915">
    <property type="term" value="C:Smc5-Smc6 complex"/>
    <property type="evidence" value="ECO:0007669"/>
    <property type="project" value="TreeGrafter"/>
</dbReference>
<protein>
    <recommendedName>
        <fullName evidence="14">RecF/RecN/SMC N-terminal domain-containing protein</fullName>
    </recommendedName>
</protein>
<evidence type="ECO:0000259" key="14">
    <source>
        <dbReference type="Pfam" id="PF02463"/>
    </source>
</evidence>
<keyword evidence="5" id="KW-0547">Nucleotide-binding</keyword>
<accession>A0A284RKR7</accession>
<reference evidence="16" key="1">
    <citation type="journal article" date="2017" name="Nat. Ecol. Evol.">
        <title>Genome expansion and lineage-specific genetic innovations in the forest pathogenic fungi Armillaria.</title>
        <authorList>
            <person name="Sipos G."/>
            <person name="Prasanna A.N."/>
            <person name="Walter M.C."/>
            <person name="O'Connor E."/>
            <person name="Balint B."/>
            <person name="Krizsan K."/>
            <person name="Kiss B."/>
            <person name="Hess J."/>
            <person name="Varga T."/>
            <person name="Slot J."/>
            <person name="Riley R."/>
            <person name="Boka B."/>
            <person name="Rigling D."/>
            <person name="Barry K."/>
            <person name="Lee J."/>
            <person name="Mihaltcheva S."/>
            <person name="LaButti K."/>
            <person name="Lipzen A."/>
            <person name="Waldron R."/>
            <person name="Moloney N.M."/>
            <person name="Sperisen C."/>
            <person name="Kredics L."/>
            <person name="Vagvoelgyi C."/>
            <person name="Patrignani A."/>
            <person name="Fitzpatrick D."/>
            <person name="Nagy I."/>
            <person name="Doyle S."/>
            <person name="Anderson J.B."/>
            <person name="Grigoriev I.V."/>
            <person name="Gueldener U."/>
            <person name="Muensterkoetter M."/>
            <person name="Nagy L.G."/>
        </authorList>
    </citation>
    <scope>NUCLEOTIDE SEQUENCE [LARGE SCALE GENOMIC DNA]</scope>
    <source>
        <strain evidence="16">C18/9</strain>
    </source>
</reference>
<dbReference type="OMA" id="VHVEMNN"/>
<dbReference type="InterPro" id="IPR003395">
    <property type="entry name" value="RecF/RecN/SMC_N"/>
</dbReference>
<evidence type="ECO:0000256" key="6">
    <source>
        <dbReference type="ARBA" id="ARBA00022763"/>
    </source>
</evidence>
<dbReference type="GO" id="GO:0035861">
    <property type="term" value="C:site of double-strand break"/>
    <property type="evidence" value="ECO:0007669"/>
    <property type="project" value="TreeGrafter"/>
</dbReference>
<feature type="coiled-coil region" evidence="12">
    <location>
        <begin position="839"/>
        <end position="887"/>
    </location>
</feature>
<evidence type="ECO:0000256" key="1">
    <source>
        <dbReference type="ARBA" id="ARBA00004123"/>
    </source>
</evidence>
<evidence type="ECO:0000256" key="12">
    <source>
        <dbReference type="SAM" id="Coils"/>
    </source>
</evidence>
<keyword evidence="7" id="KW-0067">ATP-binding</keyword>
<proteinExistence type="inferred from homology"/>
<dbReference type="GO" id="GO:0005634">
    <property type="term" value="C:nucleus"/>
    <property type="evidence" value="ECO:0007669"/>
    <property type="project" value="UniProtKB-SubCell"/>
</dbReference>
<evidence type="ECO:0000256" key="2">
    <source>
        <dbReference type="ARBA" id="ARBA00004286"/>
    </source>
</evidence>
<keyword evidence="8 12" id="KW-0175">Coiled coil</keyword>
<sequence length="1133" mass="128765">MAKRPSIISDSDNEDPDAPPSKKSRVDRGGDSRSRGKGRAQNDKSEEGGNGGEDADRNIDYDDEKFEEKFKDRILASLNARQRVLGGVAEYGIIEYIEMHQFMCHRYLSFTFGPQINFIIGHNGSGKSAVLSAITVALGGRVNSTGRGNGLKSFIREGQSVAEVIIHLKNQGEEAYKPHEYGKTIVIVRRFTKDGSSSWKIQSKEGKVISTKRDELSAICDHMNIQVDNPMNVLTQDAARQFLSASSKKDKYKLFLRGTQLSQLAQEYDTCQENIVHTSKIIEQKDAVLPDLRSSLNEAKQRLREAQKARDQKKRVDELKKELVWAHVNDKEAEMTDAINQVAELKTRQTQIQQKLQDAQAKFDAETAAVTRYEEEITAMGDVKDLTAAKEELNNELRSNKRLLRDMLSEEREMQTAHSAAKVAMESIQKQIADETRRLEVDTQAKRDESQRRLDEAHSLLLIAEEAAAPVVTSKGEIDSHIQALKAQVMTAEASVRNASEGIARCREMVRNCELQEQNQYAAYGRNIPHILEQIKRMRWKGDPPMGPLGVHVKVRDPQKWADLLRRQLRGLLVAWAVTDGADLFQMRKLLNENGNAGLQIVVAKRDPTFDYTSGEPPARYLTALRALEISDPYVTQMFINQYRIESIFLASTRAEGDAVLREFGRGGFAWTTDGFLVRQFPEGGGSSSGLPRPRNDATRLLLSGRDIASEKVHYRRELEQHQREHNERQQRVTQLNQELVAAQRDFQVKMREEKVANEAVLIATSALKDLEAAVQDALPINIAGLEDAKQVQEEEKKSLEVQFEAHYTRKGKIDTAQKERLTKLKDIKANIDEFGTKRDAIQAKAEKAAEKRTQYRSNVDHYRLKLADETTRVEQAETNAEGLQADFQASPIADWTEKAEEYCNRVETRRKPDEIKRNIEAAQAALEERERRNGASVEDMMREVNRRTDLLENIQRDIRQMASLVIALKNSLNERTKKWHDFLLHIALRCKFIFQFNLSNRGYWGKVIFKHDAETLELKVQTDEQAATQGSREKDPRSLSGGEKSYSTICLLLSLWEAIGCPLRCLDEFDVFMDAVNRRVAMNMMIETAKHSDKKQYILITPQDVTTVTIESSVRLHRMPDPERNQGTLSFR</sequence>
<evidence type="ECO:0000256" key="9">
    <source>
        <dbReference type="ARBA" id="ARBA00023172"/>
    </source>
</evidence>
<dbReference type="AlphaFoldDB" id="A0A284RKR7"/>
<evidence type="ECO:0000256" key="3">
    <source>
        <dbReference type="ARBA" id="ARBA00006793"/>
    </source>
</evidence>
<evidence type="ECO:0000313" key="16">
    <source>
        <dbReference type="Proteomes" id="UP000219338"/>
    </source>
</evidence>
<evidence type="ECO:0000256" key="11">
    <source>
        <dbReference type="ARBA" id="ARBA00023242"/>
    </source>
</evidence>
<comment type="similarity">
    <text evidence="3">Belongs to the SMC family. SMC6 subfamily.</text>
</comment>
<evidence type="ECO:0000256" key="13">
    <source>
        <dbReference type="SAM" id="MobiDB-lite"/>
    </source>
</evidence>
<feature type="region of interest" description="Disordered" evidence="13">
    <location>
        <begin position="1"/>
        <end position="58"/>
    </location>
</feature>
<comment type="subcellular location">
    <subcellularLocation>
        <location evidence="2">Chromosome</location>
    </subcellularLocation>
    <subcellularLocation>
        <location evidence="1">Nucleus</location>
    </subcellularLocation>
</comment>
<keyword evidence="10" id="KW-0234">DNA repair</keyword>
<evidence type="ECO:0000256" key="8">
    <source>
        <dbReference type="ARBA" id="ARBA00023054"/>
    </source>
</evidence>
<feature type="compositionally biased region" description="Basic and acidic residues" evidence="13">
    <location>
        <begin position="24"/>
        <end position="47"/>
    </location>
</feature>
<feature type="coiled-coil region" evidence="12">
    <location>
        <begin position="289"/>
        <end position="414"/>
    </location>
</feature>
<dbReference type="GO" id="GO:0000724">
    <property type="term" value="P:double-strand break repair via homologous recombination"/>
    <property type="evidence" value="ECO:0007669"/>
    <property type="project" value="TreeGrafter"/>
</dbReference>
<dbReference type="Proteomes" id="UP000219338">
    <property type="component" value="Unassembled WGS sequence"/>
</dbReference>
<dbReference type="PANTHER" id="PTHR19306">
    <property type="entry name" value="STRUCTURAL MAINTENANCE OF CHROMOSOMES 5,6 SMC5, SMC6"/>
    <property type="match status" value="1"/>
</dbReference>
<keyword evidence="11" id="KW-0539">Nucleus</keyword>
<keyword evidence="9" id="KW-0233">DNA recombination</keyword>
<dbReference type="PANTHER" id="PTHR19306:SF6">
    <property type="entry name" value="STRUCTURAL MAINTENANCE OF CHROMOSOMES PROTEIN 6"/>
    <property type="match status" value="1"/>
</dbReference>
<dbReference type="Pfam" id="PF02463">
    <property type="entry name" value="SMC_N"/>
    <property type="match status" value="1"/>
</dbReference>
<dbReference type="InterPro" id="IPR027417">
    <property type="entry name" value="P-loop_NTPase"/>
</dbReference>
<gene>
    <name evidence="15" type="ORF">ARMOST_12731</name>
</gene>
<dbReference type="GO" id="GO:0003684">
    <property type="term" value="F:damaged DNA binding"/>
    <property type="evidence" value="ECO:0007669"/>
    <property type="project" value="TreeGrafter"/>
</dbReference>
<name>A0A284RKR7_ARMOS</name>
<dbReference type="GO" id="GO:0005524">
    <property type="term" value="F:ATP binding"/>
    <property type="evidence" value="ECO:0007669"/>
    <property type="project" value="UniProtKB-KW"/>
</dbReference>
<dbReference type="OrthoDB" id="10072614at2759"/>
<evidence type="ECO:0000256" key="7">
    <source>
        <dbReference type="ARBA" id="ARBA00022840"/>
    </source>
</evidence>
<evidence type="ECO:0000256" key="5">
    <source>
        <dbReference type="ARBA" id="ARBA00022741"/>
    </source>
</evidence>
<dbReference type="SUPFAM" id="SSF52540">
    <property type="entry name" value="P-loop containing nucleoside triphosphate hydrolases"/>
    <property type="match status" value="1"/>
</dbReference>
<evidence type="ECO:0000256" key="4">
    <source>
        <dbReference type="ARBA" id="ARBA00022454"/>
    </source>
</evidence>
<dbReference type="Gene3D" id="3.40.50.300">
    <property type="entry name" value="P-loop containing nucleotide triphosphate hydrolases"/>
    <property type="match status" value="2"/>
</dbReference>
<keyword evidence="4" id="KW-0158">Chromosome</keyword>
<feature type="coiled-coil region" evidence="12">
    <location>
        <begin position="712"/>
        <end position="753"/>
    </location>
</feature>
<organism evidence="15 16">
    <name type="scientific">Armillaria ostoyae</name>
    <name type="common">Armillaria root rot fungus</name>
    <dbReference type="NCBI Taxonomy" id="47428"/>
    <lineage>
        <taxon>Eukaryota</taxon>
        <taxon>Fungi</taxon>
        <taxon>Dikarya</taxon>
        <taxon>Basidiomycota</taxon>
        <taxon>Agaricomycotina</taxon>
        <taxon>Agaricomycetes</taxon>
        <taxon>Agaricomycetidae</taxon>
        <taxon>Agaricales</taxon>
        <taxon>Marasmiineae</taxon>
        <taxon>Physalacriaceae</taxon>
        <taxon>Armillaria</taxon>
    </lineage>
</organism>
<evidence type="ECO:0000256" key="10">
    <source>
        <dbReference type="ARBA" id="ARBA00023204"/>
    </source>
</evidence>